<dbReference type="AlphaFoldDB" id="Q6Z0B8"/>
<evidence type="ECO:0000313" key="4">
    <source>
        <dbReference type="Proteomes" id="UP000000763"/>
    </source>
</evidence>
<feature type="compositionally biased region" description="Basic and acidic residues" evidence="1">
    <location>
        <begin position="14"/>
        <end position="36"/>
    </location>
</feature>
<reference evidence="3" key="2">
    <citation type="submission" date="2002-07" db="EMBL/GenBank/DDBJ databases">
        <title>Oryza sativa nipponbare(GA3) genomic DNA, chromosome 8, BAC clone:OSJNBb0003H03.</title>
        <authorList>
            <person name="Sasaki T."/>
            <person name="Matsumoto T."/>
            <person name="Katayose Y."/>
        </authorList>
    </citation>
    <scope>NUCLEOTIDE SEQUENCE</scope>
</reference>
<evidence type="ECO:0000313" key="2">
    <source>
        <dbReference type="EMBL" id="BAD05494.1"/>
    </source>
</evidence>
<evidence type="ECO:0000313" key="3">
    <source>
        <dbReference type="EMBL" id="BAD05666.1"/>
    </source>
</evidence>
<feature type="region of interest" description="Disordered" evidence="1">
    <location>
        <begin position="1"/>
        <end position="68"/>
    </location>
</feature>
<accession>Q6Z0B8</accession>
<reference evidence="4" key="4">
    <citation type="journal article" date="2008" name="Nucleic Acids Res.">
        <title>The rice annotation project database (RAP-DB): 2008 update.</title>
        <authorList>
            <consortium name="The rice annotation project (RAP)"/>
        </authorList>
    </citation>
    <scope>GENOME REANNOTATION</scope>
    <source>
        <strain evidence="4">cv. Nipponbare</strain>
    </source>
</reference>
<proteinExistence type="predicted"/>
<organism evidence="3 4">
    <name type="scientific">Oryza sativa subsp. japonica</name>
    <name type="common">Rice</name>
    <dbReference type="NCBI Taxonomy" id="39947"/>
    <lineage>
        <taxon>Eukaryota</taxon>
        <taxon>Viridiplantae</taxon>
        <taxon>Streptophyta</taxon>
        <taxon>Embryophyta</taxon>
        <taxon>Tracheophyta</taxon>
        <taxon>Spermatophyta</taxon>
        <taxon>Magnoliopsida</taxon>
        <taxon>Liliopsida</taxon>
        <taxon>Poales</taxon>
        <taxon>Poaceae</taxon>
        <taxon>BOP clade</taxon>
        <taxon>Oryzoideae</taxon>
        <taxon>Oryzeae</taxon>
        <taxon>Oryzinae</taxon>
        <taxon>Oryza</taxon>
        <taxon>Oryza sativa</taxon>
    </lineage>
</organism>
<sequence>MSSKVPAKNGSKTSRFEKEEVSRFEKEEVRGEREQEVFLGSGMREGGECVGRGRGRGRGKGWGPRVKC</sequence>
<reference evidence="2" key="1">
    <citation type="submission" date="2002-04" db="EMBL/GenBank/DDBJ databases">
        <title>Oryza sativa nipponbare(GA3) genomic DNA, chromosome 8, BAC clone:OSJNBa0049G15.</title>
        <authorList>
            <person name="Sasaki T."/>
            <person name="Matsumoto T."/>
            <person name="Katayose Y."/>
        </authorList>
    </citation>
    <scope>NUCLEOTIDE SEQUENCE</scope>
</reference>
<dbReference type="Proteomes" id="UP000000763">
    <property type="component" value="Chromosome 8"/>
</dbReference>
<dbReference type="EMBL" id="AP005064">
    <property type="protein sequence ID" value="BAD05494.1"/>
    <property type="molecule type" value="Genomic_DNA"/>
</dbReference>
<evidence type="ECO:0000256" key="1">
    <source>
        <dbReference type="SAM" id="MobiDB-lite"/>
    </source>
</evidence>
<name>Q6Z0B8_ORYSJ</name>
<gene>
    <name evidence="2" type="ORF">OSJNBa0049G15.20</name>
    <name evidence="3" type="ORF">OSJNBb0003H03.1</name>
</gene>
<reference evidence="4" key="3">
    <citation type="journal article" date="2005" name="Nature">
        <title>The map-based sequence of the rice genome.</title>
        <authorList>
            <consortium name="International rice genome sequencing project (IRGSP)"/>
            <person name="Matsumoto T."/>
            <person name="Wu J."/>
            <person name="Kanamori H."/>
            <person name="Katayose Y."/>
            <person name="Fujisawa M."/>
            <person name="Namiki N."/>
            <person name="Mizuno H."/>
            <person name="Yamamoto K."/>
            <person name="Antonio B.A."/>
            <person name="Baba T."/>
            <person name="Sakata K."/>
            <person name="Nagamura Y."/>
            <person name="Aoki H."/>
            <person name="Arikawa K."/>
            <person name="Arita K."/>
            <person name="Bito T."/>
            <person name="Chiden Y."/>
            <person name="Fujitsuka N."/>
            <person name="Fukunaka R."/>
            <person name="Hamada M."/>
            <person name="Harada C."/>
            <person name="Hayashi A."/>
            <person name="Hijishita S."/>
            <person name="Honda M."/>
            <person name="Hosokawa S."/>
            <person name="Ichikawa Y."/>
            <person name="Idonuma A."/>
            <person name="Iijima M."/>
            <person name="Ikeda M."/>
            <person name="Ikeno M."/>
            <person name="Ito K."/>
            <person name="Ito S."/>
            <person name="Ito T."/>
            <person name="Ito Y."/>
            <person name="Ito Y."/>
            <person name="Iwabuchi A."/>
            <person name="Kamiya K."/>
            <person name="Karasawa W."/>
            <person name="Kurita K."/>
            <person name="Katagiri S."/>
            <person name="Kikuta A."/>
            <person name="Kobayashi H."/>
            <person name="Kobayashi N."/>
            <person name="Machita K."/>
            <person name="Maehara T."/>
            <person name="Masukawa M."/>
            <person name="Mizubayashi T."/>
            <person name="Mukai Y."/>
            <person name="Nagasaki H."/>
            <person name="Nagata Y."/>
            <person name="Naito S."/>
            <person name="Nakashima M."/>
            <person name="Nakama Y."/>
            <person name="Nakamichi Y."/>
            <person name="Nakamura M."/>
            <person name="Meguro A."/>
            <person name="Negishi M."/>
            <person name="Ohta I."/>
            <person name="Ohta T."/>
            <person name="Okamoto M."/>
            <person name="Ono N."/>
            <person name="Saji S."/>
            <person name="Sakaguchi M."/>
            <person name="Sakai K."/>
            <person name="Shibata M."/>
            <person name="Shimokawa T."/>
            <person name="Song J."/>
            <person name="Takazaki Y."/>
            <person name="Terasawa K."/>
            <person name="Tsugane M."/>
            <person name="Tsuji K."/>
            <person name="Ueda S."/>
            <person name="Waki K."/>
            <person name="Yamagata H."/>
            <person name="Yamamoto M."/>
            <person name="Yamamoto S."/>
            <person name="Yamane H."/>
            <person name="Yoshiki S."/>
            <person name="Yoshihara R."/>
            <person name="Yukawa K."/>
            <person name="Zhong H."/>
            <person name="Yano M."/>
            <person name="Yuan Q."/>
            <person name="Ouyang S."/>
            <person name="Liu J."/>
            <person name="Jones K.M."/>
            <person name="Gansberger K."/>
            <person name="Moffat K."/>
            <person name="Hill J."/>
            <person name="Bera J."/>
            <person name="Fadrosh D."/>
            <person name="Jin S."/>
            <person name="Johri S."/>
            <person name="Kim M."/>
            <person name="Overton L."/>
            <person name="Reardon M."/>
            <person name="Tsitrin T."/>
            <person name="Vuong H."/>
            <person name="Weaver B."/>
            <person name="Ciecko A."/>
            <person name="Tallon L."/>
            <person name="Jackson J."/>
            <person name="Pai G."/>
            <person name="Aken S.V."/>
            <person name="Utterback T."/>
            <person name="Reidmuller S."/>
            <person name="Feldblyum T."/>
            <person name="Hsiao J."/>
            <person name="Zismann V."/>
            <person name="Iobst S."/>
            <person name="de Vazeille A.R."/>
            <person name="Buell C.R."/>
            <person name="Ying K."/>
            <person name="Li Y."/>
            <person name="Lu T."/>
            <person name="Huang Y."/>
            <person name="Zhao Q."/>
            <person name="Feng Q."/>
            <person name="Zhang L."/>
            <person name="Zhu J."/>
            <person name="Weng Q."/>
            <person name="Mu J."/>
            <person name="Lu Y."/>
            <person name="Fan D."/>
            <person name="Liu Y."/>
            <person name="Guan J."/>
            <person name="Zhang Y."/>
            <person name="Yu S."/>
            <person name="Liu X."/>
            <person name="Zhang Y."/>
            <person name="Hong G."/>
            <person name="Han B."/>
            <person name="Choisne N."/>
            <person name="Demange N."/>
            <person name="Orjeda G."/>
            <person name="Samain S."/>
            <person name="Cattolico L."/>
            <person name="Pelletier E."/>
            <person name="Couloux A."/>
            <person name="Segurens B."/>
            <person name="Wincker P."/>
            <person name="D'Hont A."/>
            <person name="Scarpelli C."/>
            <person name="Weissenbach J."/>
            <person name="Salanoubat M."/>
            <person name="Quetier F."/>
            <person name="Yu Y."/>
            <person name="Kim H.R."/>
            <person name="Rambo T."/>
            <person name="Currie J."/>
            <person name="Collura K."/>
            <person name="Luo M."/>
            <person name="Yang T."/>
            <person name="Ammiraju J.S.S."/>
            <person name="Engler F."/>
            <person name="Soderlund C."/>
            <person name="Wing R.A."/>
            <person name="Palmer L.E."/>
            <person name="de la Bastide M."/>
            <person name="Spiegel L."/>
            <person name="Nascimento L."/>
            <person name="Zutavern T."/>
            <person name="O'Shaughnessy A."/>
            <person name="Dike S."/>
            <person name="Dedhia N."/>
            <person name="Preston R."/>
            <person name="Balija V."/>
            <person name="McCombie W.R."/>
            <person name="Chow T."/>
            <person name="Chen H."/>
            <person name="Chung M."/>
            <person name="Chen C."/>
            <person name="Shaw J."/>
            <person name="Wu H."/>
            <person name="Hsiao K."/>
            <person name="Chao Y."/>
            <person name="Chu M."/>
            <person name="Cheng C."/>
            <person name="Hour A."/>
            <person name="Lee P."/>
            <person name="Lin S."/>
            <person name="Lin Y."/>
            <person name="Liou J."/>
            <person name="Liu S."/>
            <person name="Hsing Y."/>
            <person name="Raghuvanshi S."/>
            <person name="Mohanty A."/>
            <person name="Bharti A.K."/>
            <person name="Gaur A."/>
            <person name="Gupta V."/>
            <person name="Kumar D."/>
            <person name="Ravi V."/>
            <person name="Vij S."/>
            <person name="Kapur A."/>
            <person name="Khurana P."/>
            <person name="Khurana P."/>
            <person name="Khurana J.P."/>
            <person name="Tyagi A.K."/>
            <person name="Gaikwad K."/>
            <person name="Singh A."/>
            <person name="Dalal V."/>
            <person name="Srivastava S."/>
            <person name="Dixit A."/>
            <person name="Pal A.K."/>
            <person name="Ghazi I.A."/>
            <person name="Yadav M."/>
            <person name="Pandit A."/>
            <person name="Bhargava A."/>
            <person name="Sureshbabu K."/>
            <person name="Batra K."/>
            <person name="Sharma T.R."/>
            <person name="Mohapatra T."/>
            <person name="Singh N.K."/>
            <person name="Messing J."/>
            <person name="Nelson A.B."/>
            <person name="Fuks G."/>
            <person name="Kavchok S."/>
            <person name="Keizer G."/>
            <person name="Linton E."/>
            <person name="Llaca V."/>
            <person name="Song R."/>
            <person name="Tanyolac B."/>
            <person name="Young S."/>
            <person name="Ho-Il K."/>
            <person name="Hahn J.H."/>
            <person name="Sangsakoo G."/>
            <person name="Vanavichit A."/>
            <person name="de Mattos Luiz.A.T."/>
            <person name="Zimmer P.D."/>
            <person name="Malone G."/>
            <person name="Dellagostin O."/>
            <person name="de Oliveira A.C."/>
            <person name="Bevan M."/>
            <person name="Bancroft I."/>
            <person name="Minx P."/>
            <person name="Cordum H."/>
            <person name="Wilson R."/>
            <person name="Cheng Z."/>
            <person name="Jin W."/>
            <person name="Jiang J."/>
            <person name="Leong S.A."/>
            <person name="Iwama H."/>
            <person name="Gojobori T."/>
            <person name="Itoh T."/>
            <person name="Niimura Y."/>
            <person name="Fujii Y."/>
            <person name="Habara T."/>
            <person name="Sakai H."/>
            <person name="Sato Y."/>
            <person name="Wilson G."/>
            <person name="Kumar K."/>
            <person name="McCouch S."/>
            <person name="Juretic N."/>
            <person name="Hoen D."/>
            <person name="Wright S."/>
            <person name="Bruskiewich R."/>
            <person name="Bureau T."/>
            <person name="Miyao A."/>
            <person name="Hirochika H."/>
            <person name="Nishikawa T."/>
            <person name="Kadowaki K."/>
            <person name="Sugiura M."/>
            <person name="Burr B."/>
            <person name="Sasaki T."/>
        </authorList>
    </citation>
    <scope>NUCLEOTIDE SEQUENCE [LARGE SCALE GENOMIC DNA]</scope>
    <source>
        <strain evidence="4">cv. Nipponbare</strain>
    </source>
</reference>
<dbReference type="EMBL" id="AP005495">
    <property type="protein sequence ID" value="BAD05666.1"/>
    <property type="molecule type" value="Genomic_DNA"/>
</dbReference>
<protein>
    <submittedName>
        <fullName evidence="3">Uncharacterized protein</fullName>
    </submittedName>
</protein>